<proteinExistence type="predicted"/>
<dbReference type="Proteomes" id="UP000504629">
    <property type="component" value="Unplaced"/>
</dbReference>
<accession>A0A6J2JMF6</accession>
<feature type="signal peptide" evidence="1">
    <location>
        <begin position="1"/>
        <end position="25"/>
    </location>
</feature>
<keyword evidence="2" id="KW-1185">Reference proteome</keyword>
<gene>
    <name evidence="3" type="primary">LOC114243543</name>
</gene>
<reference evidence="3" key="1">
    <citation type="submission" date="2025-08" db="UniProtKB">
        <authorList>
            <consortium name="RefSeq"/>
        </authorList>
    </citation>
    <scope>IDENTIFICATION</scope>
    <source>
        <tissue evidence="3">Silk gland</tissue>
    </source>
</reference>
<dbReference type="RefSeq" id="XP_028030866.1">
    <property type="nucleotide sequence ID" value="XM_028175065.1"/>
</dbReference>
<evidence type="ECO:0000313" key="3">
    <source>
        <dbReference type="RefSeq" id="XP_028030866.1"/>
    </source>
</evidence>
<evidence type="ECO:0000313" key="2">
    <source>
        <dbReference type="Proteomes" id="UP000504629"/>
    </source>
</evidence>
<dbReference type="GeneID" id="114243543"/>
<dbReference type="AlphaFoldDB" id="A0A6J2JMF6"/>
<organism evidence="2 3">
    <name type="scientific">Bombyx mandarina</name>
    <name type="common">Wild silk moth</name>
    <name type="synonym">Wild silkworm</name>
    <dbReference type="NCBI Taxonomy" id="7092"/>
    <lineage>
        <taxon>Eukaryota</taxon>
        <taxon>Metazoa</taxon>
        <taxon>Ecdysozoa</taxon>
        <taxon>Arthropoda</taxon>
        <taxon>Hexapoda</taxon>
        <taxon>Insecta</taxon>
        <taxon>Pterygota</taxon>
        <taxon>Neoptera</taxon>
        <taxon>Endopterygota</taxon>
        <taxon>Lepidoptera</taxon>
        <taxon>Glossata</taxon>
        <taxon>Ditrysia</taxon>
        <taxon>Bombycoidea</taxon>
        <taxon>Bombycidae</taxon>
        <taxon>Bombycinae</taxon>
        <taxon>Bombyx</taxon>
    </lineage>
</organism>
<keyword evidence="1" id="KW-0732">Signal</keyword>
<protein>
    <submittedName>
        <fullName evidence="3">Uncharacterized protein LOC114243543</fullName>
    </submittedName>
</protein>
<feature type="chain" id="PRO_5027045849" evidence="1">
    <location>
        <begin position="26"/>
        <end position="194"/>
    </location>
</feature>
<sequence>MKQVTTVAFGIILLIVSIGVQDARSVSLHRRSLKDTEGLSKGLGAVDRQVEKNEDDGSQLRQKVYIIKLSEKKGKQDVGKGLGVVEKASESDKDSSLRTRFIKRGGKDVSKRDLAGTVLDSAPSYGAISHYKNRHDLFRGVPKPEDESVANPNRNIHGQNTVLDSAPSYSAGGRTIYLRDEFRGVPKPEDVNVV</sequence>
<dbReference type="KEGG" id="bman:114243543"/>
<evidence type="ECO:0000256" key="1">
    <source>
        <dbReference type="SAM" id="SignalP"/>
    </source>
</evidence>
<name>A0A6J2JMF6_BOMMA</name>